<feature type="transmembrane region" description="Helical" evidence="7">
    <location>
        <begin position="7"/>
        <end position="23"/>
    </location>
</feature>
<accession>A0A645IBG6</accession>
<dbReference type="SUPFAM" id="SSF161098">
    <property type="entry name" value="MetI-like"/>
    <property type="match status" value="1"/>
</dbReference>
<keyword evidence="6 7" id="KW-0472">Membrane</keyword>
<evidence type="ECO:0000256" key="7">
    <source>
        <dbReference type="SAM" id="Phobius"/>
    </source>
</evidence>
<evidence type="ECO:0000313" key="9">
    <source>
        <dbReference type="EMBL" id="MPN48628.1"/>
    </source>
</evidence>
<gene>
    <name evidence="9" type="primary">gsiC_44</name>
    <name evidence="9" type="ORF">SDC9_196238</name>
</gene>
<evidence type="ECO:0000256" key="1">
    <source>
        <dbReference type="ARBA" id="ARBA00004651"/>
    </source>
</evidence>
<evidence type="ECO:0000256" key="4">
    <source>
        <dbReference type="ARBA" id="ARBA00022692"/>
    </source>
</evidence>
<evidence type="ECO:0000256" key="5">
    <source>
        <dbReference type="ARBA" id="ARBA00022989"/>
    </source>
</evidence>
<keyword evidence="5 7" id="KW-1133">Transmembrane helix</keyword>
<feature type="transmembrane region" description="Helical" evidence="7">
    <location>
        <begin position="137"/>
        <end position="158"/>
    </location>
</feature>
<dbReference type="InterPro" id="IPR000515">
    <property type="entry name" value="MetI-like"/>
</dbReference>
<proteinExistence type="predicted"/>
<sequence length="182" mass="20257">MPNFWQGLLNILIFSVWLGWLPASGFGGWKYWVLPALTIGTSSSANIMRMTRSTMLEVVRQDYIRTARAKGQTERVIRYHHALRNAMIPIVTVIGNSFGSMLSGAVITESIFAIAGLGKLLVDAINVRNYPMVQGCVLFIALIHAVVNLAVDLLYAFIDPRIKSQYSAKTKKSKRVKEIAND</sequence>
<dbReference type="PANTHER" id="PTHR43163">
    <property type="entry name" value="DIPEPTIDE TRANSPORT SYSTEM PERMEASE PROTEIN DPPB-RELATED"/>
    <property type="match status" value="1"/>
</dbReference>
<protein>
    <submittedName>
        <fullName evidence="9">Glutathione transport system permease protein GsiC</fullName>
    </submittedName>
</protein>
<keyword evidence="4 7" id="KW-0812">Transmembrane</keyword>
<dbReference type="PANTHER" id="PTHR43163:SF6">
    <property type="entry name" value="DIPEPTIDE TRANSPORT SYSTEM PERMEASE PROTEIN DPPB-RELATED"/>
    <property type="match status" value="1"/>
</dbReference>
<dbReference type="EMBL" id="VSSQ01111128">
    <property type="protein sequence ID" value="MPN48628.1"/>
    <property type="molecule type" value="Genomic_DNA"/>
</dbReference>
<evidence type="ECO:0000256" key="2">
    <source>
        <dbReference type="ARBA" id="ARBA00022448"/>
    </source>
</evidence>
<feature type="transmembrane region" description="Helical" evidence="7">
    <location>
        <begin position="88"/>
        <end position="117"/>
    </location>
</feature>
<keyword evidence="3" id="KW-1003">Cell membrane</keyword>
<dbReference type="GO" id="GO:0055085">
    <property type="term" value="P:transmembrane transport"/>
    <property type="evidence" value="ECO:0007669"/>
    <property type="project" value="InterPro"/>
</dbReference>
<keyword evidence="2" id="KW-0813">Transport</keyword>
<dbReference type="PROSITE" id="PS50928">
    <property type="entry name" value="ABC_TM1"/>
    <property type="match status" value="1"/>
</dbReference>
<dbReference type="Pfam" id="PF00528">
    <property type="entry name" value="BPD_transp_1"/>
    <property type="match status" value="1"/>
</dbReference>
<name>A0A645IBG6_9ZZZZ</name>
<dbReference type="AlphaFoldDB" id="A0A645IBG6"/>
<evidence type="ECO:0000256" key="3">
    <source>
        <dbReference type="ARBA" id="ARBA00022475"/>
    </source>
</evidence>
<evidence type="ECO:0000259" key="8">
    <source>
        <dbReference type="PROSITE" id="PS50928"/>
    </source>
</evidence>
<dbReference type="CDD" id="cd06261">
    <property type="entry name" value="TM_PBP2"/>
    <property type="match status" value="1"/>
</dbReference>
<feature type="domain" description="ABC transmembrane type-1" evidence="8">
    <location>
        <begin position="1"/>
        <end position="155"/>
    </location>
</feature>
<reference evidence="9" key="1">
    <citation type="submission" date="2019-08" db="EMBL/GenBank/DDBJ databases">
        <authorList>
            <person name="Kucharzyk K."/>
            <person name="Murdoch R.W."/>
            <person name="Higgins S."/>
            <person name="Loffler F."/>
        </authorList>
    </citation>
    <scope>NUCLEOTIDE SEQUENCE</scope>
</reference>
<dbReference type="Gene3D" id="1.10.3720.10">
    <property type="entry name" value="MetI-like"/>
    <property type="match status" value="1"/>
</dbReference>
<comment type="caution">
    <text evidence="9">The sequence shown here is derived from an EMBL/GenBank/DDBJ whole genome shotgun (WGS) entry which is preliminary data.</text>
</comment>
<dbReference type="GO" id="GO:0005886">
    <property type="term" value="C:plasma membrane"/>
    <property type="evidence" value="ECO:0007669"/>
    <property type="project" value="UniProtKB-SubCell"/>
</dbReference>
<comment type="subcellular location">
    <subcellularLocation>
        <location evidence="1">Cell membrane</location>
        <topology evidence="1">Multi-pass membrane protein</topology>
    </subcellularLocation>
</comment>
<dbReference type="InterPro" id="IPR035906">
    <property type="entry name" value="MetI-like_sf"/>
</dbReference>
<evidence type="ECO:0000256" key="6">
    <source>
        <dbReference type="ARBA" id="ARBA00023136"/>
    </source>
</evidence>
<organism evidence="9">
    <name type="scientific">bioreactor metagenome</name>
    <dbReference type="NCBI Taxonomy" id="1076179"/>
    <lineage>
        <taxon>unclassified sequences</taxon>
        <taxon>metagenomes</taxon>
        <taxon>ecological metagenomes</taxon>
    </lineage>
</organism>